<dbReference type="EMBL" id="QTUB01000001">
    <property type="protein sequence ID" value="REF25606.1"/>
    <property type="molecule type" value="Genomic_DNA"/>
</dbReference>
<reference evidence="3 4" key="1">
    <citation type="submission" date="2018-08" db="EMBL/GenBank/DDBJ databases">
        <title>Genomic Encyclopedia of Archaeal and Bacterial Type Strains, Phase II (KMG-II): from individual species to whole genera.</title>
        <authorList>
            <person name="Goeker M."/>
        </authorList>
    </citation>
    <scope>NUCLEOTIDE SEQUENCE [LARGE SCALE GENOMIC DNA]</scope>
    <source>
        <strain evidence="3 4">DSM 17905</strain>
    </source>
</reference>
<protein>
    <submittedName>
        <fullName evidence="3">DegT/DnrJ/EryC1/StrS aminotransferase family protein</fullName>
    </submittedName>
</protein>
<evidence type="ECO:0000256" key="2">
    <source>
        <dbReference type="RuleBase" id="RU004508"/>
    </source>
</evidence>
<sequence length="305" mass="34931">MAVTGSWILTDDEFMKPSYRISPFSTSSIAKNCGLPPASKDVQFFEKRHPAYHQHYLLKARHGITLALTNLELAKTDRVTVLTTTDNLYVSGCVTNAIEAICKWNRTLNEETKAIVVVHEFGTVYPDMDKLYQLGVPIIEDFAHSFNSSSADSGRSDFVIYSFPKYFPIQFGGIILSRNMLTIKSELGAEYEDYVKRVVSAHVDHVEEYADIRWRNYRYLLELFAGLSCTPRFTFSERETPSVFMFCPPAEVNLIALKTFMQGNGIECSVFYGEQTFFIPLHDRLRQADLDYFVFVYNEFIQRGA</sequence>
<dbReference type="SUPFAM" id="SSF53383">
    <property type="entry name" value="PLP-dependent transferases"/>
    <property type="match status" value="1"/>
</dbReference>
<evidence type="ECO:0000313" key="4">
    <source>
        <dbReference type="Proteomes" id="UP000256294"/>
    </source>
</evidence>
<keyword evidence="3" id="KW-0032">Aminotransferase</keyword>
<dbReference type="GO" id="GO:0008483">
    <property type="term" value="F:transaminase activity"/>
    <property type="evidence" value="ECO:0007669"/>
    <property type="project" value="UniProtKB-KW"/>
</dbReference>
<dbReference type="Pfam" id="PF01041">
    <property type="entry name" value="DegT_DnrJ_EryC1"/>
    <property type="match status" value="1"/>
</dbReference>
<proteinExistence type="inferred from homology"/>
<dbReference type="InterPro" id="IPR015424">
    <property type="entry name" value="PyrdxlP-dep_Trfase"/>
</dbReference>
<dbReference type="RefSeq" id="WP_115825274.1">
    <property type="nucleotide sequence ID" value="NZ_QTUB01000001.1"/>
</dbReference>
<organism evidence="3 4">
    <name type="scientific">Xenorhabdus cabanillasii</name>
    <dbReference type="NCBI Taxonomy" id="351673"/>
    <lineage>
        <taxon>Bacteria</taxon>
        <taxon>Pseudomonadati</taxon>
        <taxon>Pseudomonadota</taxon>
        <taxon>Gammaproteobacteria</taxon>
        <taxon>Enterobacterales</taxon>
        <taxon>Morganellaceae</taxon>
        <taxon>Xenorhabdus</taxon>
    </lineage>
</organism>
<name>A0A3D9U8N1_9GAMM</name>
<gene>
    <name evidence="3" type="ORF">BDD26_0104</name>
</gene>
<evidence type="ECO:0000313" key="3">
    <source>
        <dbReference type="EMBL" id="REF25606.1"/>
    </source>
</evidence>
<dbReference type="AlphaFoldDB" id="A0A3D9U8N1"/>
<accession>A0A3D9U8N1</accession>
<evidence type="ECO:0000256" key="1">
    <source>
        <dbReference type="ARBA" id="ARBA00022898"/>
    </source>
</evidence>
<comment type="caution">
    <text evidence="3">The sequence shown here is derived from an EMBL/GenBank/DDBJ whole genome shotgun (WGS) entry which is preliminary data.</text>
</comment>
<dbReference type="InterPro" id="IPR015421">
    <property type="entry name" value="PyrdxlP-dep_Trfase_major"/>
</dbReference>
<dbReference type="Gene3D" id="3.40.640.10">
    <property type="entry name" value="Type I PLP-dependent aspartate aminotransferase-like (Major domain)"/>
    <property type="match status" value="1"/>
</dbReference>
<keyword evidence="1 2" id="KW-0663">Pyridoxal phosphate</keyword>
<dbReference type="Proteomes" id="UP000256294">
    <property type="component" value="Unassembled WGS sequence"/>
</dbReference>
<keyword evidence="3" id="KW-0808">Transferase</keyword>
<dbReference type="InterPro" id="IPR000653">
    <property type="entry name" value="DegT/StrS_aminotransferase"/>
</dbReference>
<comment type="similarity">
    <text evidence="2">Belongs to the DegT/DnrJ/EryC1 family.</text>
</comment>
<keyword evidence="4" id="KW-1185">Reference proteome</keyword>